<name>A0A380L4I6_9STRE</name>
<dbReference type="EMBL" id="UHFT01000001">
    <property type="protein sequence ID" value="SUN80273.1"/>
    <property type="molecule type" value="Genomic_DNA"/>
</dbReference>
<comment type="caution">
    <text evidence="1">The sequence shown here is derived from an EMBL/GenBank/DDBJ whole genome shotgun (WGS) entry which is preliminary data.</text>
</comment>
<evidence type="ECO:0000313" key="1">
    <source>
        <dbReference type="EMBL" id="SUN80273.1"/>
    </source>
</evidence>
<organism evidence="1 2">
    <name type="scientific">Streptococcus milleri</name>
    <dbReference type="NCBI Taxonomy" id="33040"/>
    <lineage>
        <taxon>Bacteria</taxon>
        <taxon>Bacillati</taxon>
        <taxon>Bacillota</taxon>
        <taxon>Bacilli</taxon>
        <taxon>Lactobacillales</taxon>
        <taxon>Streptococcaceae</taxon>
        <taxon>Streptococcus</taxon>
    </lineage>
</organism>
<accession>A0A380L4I6</accession>
<keyword evidence="2" id="KW-1185">Reference proteome</keyword>
<gene>
    <name evidence="1" type="ORF">NCTC11063_00976</name>
</gene>
<proteinExistence type="predicted"/>
<protein>
    <submittedName>
        <fullName evidence="1">Uncharacterized protein</fullName>
    </submittedName>
</protein>
<sequence>MTRKNYFDILNQMEFDPDRESKNLIDLLEMEKNFGHVYYTTINSAISKNFLDYPNRSTFTSYSQIIEVISANFYDATEELFVFSELLVDIFYSLLEKFTTEECEFIQVIFDNINRFLELSNHELITLDNGNRIIVEKNIYASEVSQIVSETSIQDAIKVLEYNHFANKGNIERKKEILISLATYLEPFRDELNDSEELKEVMKVNNNKKIIAVEQLFNMYNNLGLRHNNSKQYHLEMTEEELEQWYDDIYASTLFVILSLDEARILSKLKTLRNG</sequence>
<evidence type="ECO:0000313" key="2">
    <source>
        <dbReference type="Proteomes" id="UP000255236"/>
    </source>
</evidence>
<dbReference type="RefSeq" id="WP_115263185.1">
    <property type="nucleotide sequence ID" value="NZ_UHFT01000001.1"/>
</dbReference>
<reference evidence="1" key="1">
    <citation type="submission" date="2018-06" db="EMBL/GenBank/DDBJ databases">
        <authorList>
            <consortium name="Pathogen Informatics"/>
            <person name="Doyle S."/>
        </authorList>
    </citation>
    <scope>NUCLEOTIDE SEQUENCE [LARGE SCALE GENOMIC DNA]</scope>
    <source>
        <strain evidence="1">NCTC11063</strain>
    </source>
</reference>
<dbReference type="AlphaFoldDB" id="A0A380L4I6"/>
<dbReference type="Proteomes" id="UP000255236">
    <property type="component" value="Unassembled WGS sequence"/>
</dbReference>